<name>A0A4Q7URZ0_PSEST</name>
<evidence type="ECO:0000256" key="2">
    <source>
        <dbReference type="ARBA" id="ARBA00022448"/>
    </source>
</evidence>
<dbReference type="PANTHER" id="PTHR36923">
    <property type="entry name" value="FERREDOXIN"/>
    <property type="match status" value="1"/>
</dbReference>
<comment type="caution">
    <text evidence="8">The sequence shown here is derived from an EMBL/GenBank/DDBJ whole genome shotgun (WGS) entry which is preliminary data.</text>
</comment>
<keyword evidence="2" id="KW-0813">Transport</keyword>
<reference evidence="8 9" key="1">
    <citation type="submission" date="2019-02" db="EMBL/GenBank/DDBJ databases">
        <title>Sequencing the genomes of 1000 actinobacteria strains.</title>
        <authorList>
            <person name="Klenk H.-P."/>
        </authorList>
    </citation>
    <scope>NUCLEOTIDE SEQUENCE [LARGE SCALE GENOMIC DNA]</scope>
    <source>
        <strain evidence="8 9">DSM 45779</strain>
    </source>
</reference>
<dbReference type="RefSeq" id="WP_165438258.1">
    <property type="nucleotide sequence ID" value="NZ_SHKL01000001.1"/>
</dbReference>
<organism evidence="8 9">
    <name type="scientific">Pseudonocardia sediminis</name>
    <dbReference type="NCBI Taxonomy" id="1397368"/>
    <lineage>
        <taxon>Bacteria</taxon>
        <taxon>Bacillati</taxon>
        <taxon>Actinomycetota</taxon>
        <taxon>Actinomycetes</taxon>
        <taxon>Pseudonocardiales</taxon>
        <taxon>Pseudonocardiaceae</taxon>
        <taxon>Pseudonocardia</taxon>
    </lineage>
</organism>
<dbReference type="PANTHER" id="PTHR36923:SF3">
    <property type="entry name" value="FERREDOXIN"/>
    <property type="match status" value="1"/>
</dbReference>
<dbReference type="AlphaFoldDB" id="A0A4Q7URZ0"/>
<keyword evidence="3" id="KW-0479">Metal-binding</keyword>
<proteinExistence type="predicted"/>
<evidence type="ECO:0000313" key="9">
    <source>
        <dbReference type="Proteomes" id="UP000291591"/>
    </source>
</evidence>
<keyword evidence="9" id="KW-1185">Reference proteome</keyword>
<evidence type="ECO:0000256" key="1">
    <source>
        <dbReference type="ARBA" id="ARBA00001927"/>
    </source>
</evidence>
<keyword evidence="4" id="KW-0249">Electron transport</keyword>
<evidence type="ECO:0000256" key="3">
    <source>
        <dbReference type="ARBA" id="ARBA00022723"/>
    </source>
</evidence>
<keyword evidence="5" id="KW-0408">Iron</keyword>
<evidence type="ECO:0000256" key="5">
    <source>
        <dbReference type="ARBA" id="ARBA00023004"/>
    </source>
</evidence>
<evidence type="ECO:0000313" key="8">
    <source>
        <dbReference type="EMBL" id="RZT84512.1"/>
    </source>
</evidence>
<keyword evidence="6" id="KW-0411">Iron-sulfur</keyword>
<dbReference type="Pfam" id="PF13459">
    <property type="entry name" value="Fer4_15"/>
    <property type="match status" value="1"/>
</dbReference>
<dbReference type="GO" id="GO:0046872">
    <property type="term" value="F:metal ion binding"/>
    <property type="evidence" value="ECO:0007669"/>
    <property type="project" value="UniProtKB-KW"/>
</dbReference>
<accession>A0A4Q7URZ0</accession>
<evidence type="ECO:0000256" key="6">
    <source>
        <dbReference type="ARBA" id="ARBA00023014"/>
    </source>
</evidence>
<dbReference type="SUPFAM" id="SSF54862">
    <property type="entry name" value="4Fe-4S ferredoxins"/>
    <property type="match status" value="1"/>
</dbReference>
<dbReference type="GO" id="GO:0051538">
    <property type="term" value="F:3 iron, 4 sulfur cluster binding"/>
    <property type="evidence" value="ECO:0007669"/>
    <property type="project" value="UniProtKB-KW"/>
</dbReference>
<dbReference type="EMBL" id="SHKL01000001">
    <property type="protein sequence ID" value="RZT84512.1"/>
    <property type="molecule type" value="Genomic_DNA"/>
</dbReference>
<dbReference type="InterPro" id="IPR051269">
    <property type="entry name" value="Fe-S_cluster_ET"/>
</dbReference>
<evidence type="ECO:0000256" key="7">
    <source>
        <dbReference type="ARBA" id="ARBA00023291"/>
    </source>
</evidence>
<comment type="cofactor">
    <cofactor evidence="1">
        <name>[3Fe-4S] cluster</name>
        <dbReference type="ChEBI" id="CHEBI:21137"/>
    </cofactor>
</comment>
<dbReference type="Proteomes" id="UP000291591">
    <property type="component" value="Unassembled WGS sequence"/>
</dbReference>
<dbReference type="Gene3D" id="3.30.70.20">
    <property type="match status" value="1"/>
</dbReference>
<protein>
    <submittedName>
        <fullName evidence="8">Ferredoxin</fullName>
    </submittedName>
</protein>
<keyword evidence="7" id="KW-0003">3Fe-4S</keyword>
<sequence length="66" mass="6995">MRIGVNSEVCEAHGQCSVVDMDLFPLDDDGYSALGPDATVPEGEEDVAKIGVESCPVRALSVLEEE</sequence>
<gene>
    <name evidence="8" type="ORF">EV383_1355</name>
</gene>
<evidence type="ECO:0000256" key="4">
    <source>
        <dbReference type="ARBA" id="ARBA00022982"/>
    </source>
</evidence>